<dbReference type="EMBL" id="JAHRHJ020000002">
    <property type="protein sequence ID" value="KAH9327859.1"/>
    <property type="molecule type" value="Genomic_DNA"/>
</dbReference>
<comment type="caution">
    <text evidence="1">The sequence shown here is derived from an EMBL/GenBank/DDBJ whole genome shotgun (WGS) entry which is preliminary data.</text>
</comment>
<protein>
    <submittedName>
        <fullName evidence="1">Uncharacterized protein</fullName>
    </submittedName>
</protein>
<feature type="non-terminal residue" evidence="1">
    <location>
        <position position="1"/>
    </location>
</feature>
<accession>A0AA38LL75</accession>
<dbReference type="AlphaFoldDB" id="A0AA38LL75"/>
<evidence type="ECO:0000313" key="2">
    <source>
        <dbReference type="Proteomes" id="UP000824469"/>
    </source>
</evidence>
<dbReference type="Proteomes" id="UP000824469">
    <property type="component" value="Unassembled WGS sequence"/>
</dbReference>
<reference evidence="1 2" key="1">
    <citation type="journal article" date="2021" name="Nat. Plants">
        <title>The Taxus genome provides insights into paclitaxel biosynthesis.</title>
        <authorList>
            <person name="Xiong X."/>
            <person name="Gou J."/>
            <person name="Liao Q."/>
            <person name="Li Y."/>
            <person name="Zhou Q."/>
            <person name="Bi G."/>
            <person name="Li C."/>
            <person name="Du R."/>
            <person name="Wang X."/>
            <person name="Sun T."/>
            <person name="Guo L."/>
            <person name="Liang H."/>
            <person name="Lu P."/>
            <person name="Wu Y."/>
            <person name="Zhang Z."/>
            <person name="Ro D.K."/>
            <person name="Shang Y."/>
            <person name="Huang S."/>
            <person name="Yan J."/>
        </authorList>
    </citation>
    <scope>NUCLEOTIDE SEQUENCE [LARGE SCALE GENOMIC DNA]</scope>
    <source>
        <strain evidence="1">Ta-2019</strain>
    </source>
</reference>
<keyword evidence="2" id="KW-1185">Reference proteome</keyword>
<sequence>SYFPILAAPARTSNELPTIPANLPPFPPGRPLSLPKCFVARLQARKLML</sequence>
<gene>
    <name evidence="1" type="ORF">KI387_044351</name>
</gene>
<evidence type="ECO:0000313" key="1">
    <source>
        <dbReference type="EMBL" id="KAH9327859.1"/>
    </source>
</evidence>
<proteinExistence type="predicted"/>
<name>A0AA38LL75_TAXCH</name>
<organism evidence="1 2">
    <name type="scientific">Taxus chinensis</name>
    <name type="common">Chinese yew</name>
    <name type="synonym">Taxus wallichiana var. chinensis</name>
    <dbReference type="NCBI Taxonomy" id="29808"/>
    <lineage>
        <taxon>Eukaryota</taxon>
        <taxon>Viridiplantae</taxon>
        <taxon>Streptophyta</taxon>
        <taxon>Embryophyta</taxon>
        <taxon>Tracheophyta</taxon>
        <taxon>Spermatophyta</taxon>
        <taxon>Pinopsida</taxon>
        <taxon>Pinidae</taxon>
        <taxon>Conifers II</taxon>
        <taxon>Cupressales</taxon>
        <taxon>Taxaceae</taxon>
        <taxon>Taxus</taxon>
    </lineage>
</organism>